<dbReference type="PROSITE" id="PS51375">
    <property type="entry name" value="PPR"/>
    <property type="match status" value="1"/>
</dbReference>
<feature type="repeat" description="PPR" evidence="2">
    <location>
        <begin position="40"/>
        <end position="74"/>
    </location>
</feature>
<dbReference type="Pfam" id="PF01535">
    <property type="entry name" value="PPR"/>
    <property type="match status" value="1"/>
</dbReference>
<evidence type="ECO:0000256" key="1">
    <source>
        <dbReference type="ARBA" id="ARBA00022737"/>
    </source>
</evidence>
<keyword evidence="1" id="KW-0677">Repeat</keyword>
<name>A0A1J3GXJ8_NOCCA</name>
<protein>
    <submittedName>
        <fullName evidence="3">Pentatricopeptide repeat-containing protein, mitochondrial</fullName>
    </submittedName>
</protein>
<accession>A0A1J3GXJ8</accession>
<dbReference type="NCBIfam" id="TIGR00756">
    <property type="entry name" value="PPR"/>
    <property type="match status" value="1"/>
</dbReference>
<reference evidence="3" key="1">
    <citation type="submission" date="2016-07" db="EMBL/GenBank/DDBJ databases">
        <title>De novo transcriptome assembly of four accessions of the metal hyperaccumulator plant Noccaea caerulescens.</title>
        <authorList>
            <person name="Blande D."/>
            <person name="Halimaa P."/>
            <person name="Tervahauta A.I."/>
            <person name="Aarts M.G."/>
            <person name="Karenlampi S.O."/>
        </authorList>
    </citation>
    <scope>NUCLEOTIDE SEQUENCE</scope>
</reference>
<evidence type="ECO:0000256" key="2">
    <source>
        <dbReference type="PROSITE-ProRule" id="PRU00708"/>
    </source>
</evidence>
<dbReference type="Gene3D" id="1.25.40.10">
    <property type="entry name" value="Tetratricopeptide repeat domain"/>
    <property type="match status" value="1"/>
</dbReference>
<dbReference type="InterPro" id="IPR002885">
    <property type="entry name" value="PPR_rpt"/>
</dbReference>
<sequence>MVCTLISFKVMQKSKMDLNTAVYSKVVRWTKHGTYSLVFHSMVLNLMSSGFVKEGKFLRAEELYREMLRKGVARKTITYNSMVAYGEVLLLNVQFRFRIPLNWFGVFPFAGSSIEG</sequence>
<dbReference type="AlphaFoldDB" id="A0A1J3GXJ8"/>
<organism evidence="3">
    <name type="scientific">Noccaea caerulescens</name>
    <name type="common">Alpine penny-cress</name>
    <name type="synonym">Thlaspi caerulescens</name>
    <dbReference type="NCBI Taxonomy" id="107243"/>
    <lineage>
        <taxon>Eukaryota</taxon>
        <taxon>Viridiplantae</taxon>
        <taxon>Streptophyta</taxon>
        <taxon>Embryophyta</taxon>
        <taxon>Tracheophyta</taxon>
        <taxon>Spermatophyta</taxon>
        <taxon>Magnoliopsida</taxon>
        <taxon>eudicotyledons</taxon>
        <taxon>Gunneridae</taxon>
        <taxon>Pentapetalae</taxon>
        <taxon>rosids</taxon>
        <taxon>malvids</taxon>
        <taxon>Brassicales</taxon>
        <taxon>Brassicaceae</taxon>
        <taxon>Coluteocarpeae</taxon>
        <taxon>Noccaea</taxon>
    </lineage>
</organism>
<dbReference type="InterPro" id="IPR011990">
    <property type="entry name" value="TPR-like_helical_dom_sf"/>
</dbReference>
<gene>
    <name evidence="3" type="ORF">LE_TR5430_c0_g1_i1_g.19929</name>
</gene>
<evidence type="ECO:0000313" key="3">
    <source>
        <dbReference type="EMBL" id="JAU60887.1"/>
    </source>
</evidence>
<proteinExistence type="predicted"/>
<dbReference type="EMBL" id="GEVL01016454">
    <property type="protein sequence ID" value="JAU60887.1"/>
    <property type="molecule type" value="Transcribed_RNA"/>
</dbReference>